<evidence type="ECO:0000256" key="1">
    <source>
        <dbReference type="ARBA" id="ARBA00022679"/>
    </source>
</evidence>
<gene>
    <name evidence="4" type="primary">LOC110990559</name>
</gene>
<evidence type="ECO:0000256" key="2">
    <source>
        <dbReference type="SAM" id="SignalP"/>
    </source>
</evidence>
<keyword evidence="1" id="KW-0808">Transferase</keyword>
<dbReference type="Proteomes" id="UP000694845">
    <property type="component" value="Unplaced"/>
</dbReference>
<protein>
    <submittedName>
        <fullName evidence="4">UDP-glucuronosyltransferase 2B28-like</fullName>
    </submittedName>
</protein>
<evidence type="ECO:0000313" key="3">
    <source>
        <dbReference type="Proteomes" id="UP000694845"/>
    </source>
</evidence>
<dbReference type="GO" id="GO:0008194">
    <property type="term" value="F:UDP-glycosyltransferase activity"/>
    <property type="evidence" value="ECO:0007669"/>
    <property type="project" value="InterPro"/>
</dbReference>
<feature type="non-terminal residue" evidence="4">
    <location>
        <position position="217"/>
    </location>
</feature>
<dbReference type="SUPFAM" id="SSF53756">
    <property type="entry name" value="UDP-Glycosyltransferase/glycogen phosphorylase"/>
    <property type="match status" value="1"/>
</dbReference>
<proteinExistence type="predicted"/>
<accession>A0A8B8A5R4</accession>
<dbReference type="AlphaFoldDB" id="A0A8B8A5R4"/>
<sequence length="217" mass="23619">MSRTILAVLAFGFCFFAILPALSSAEANSVKKKYKFLLFGSITGGSHYLCLAKLGRALVRHGHGVVSLISTCNPSTLWENDVGLFPHVVFNSSYTKQDKADILFSLSSKSMKGFSANSEELSRVVRVALFRECDALFNDSATMKRLHEERFDMLIADDCIPCSPLLAQALDIPFVLNSVFFAIPTKHGQCEGTWGAPGICGGMFPPLPPGYTTVSEP</sequence>
<name>A0A8B8A5R4_ACAPL</name>
<dbReference type="InterPro" id="IPR002213">
    <property type="entry name" value="UDP_glucos_trans"/>
</dbReference>
<evidence type="ECO:0000313" key="4">
    <source>
        <dbReference type="RefSeq" id="XP_022111301.1"/>
    </source>
</evidence>
<feature type="chain" id="PRO_5034389073" evidence="2">
    <location>
        <begin position="26"/>
        <end position="217"/>
    </location>
</feature>
<keyword evidence="3" id="KW-1185">Reference proteome</keyword>
<dbReference type="GeneID" id="110990559"/>
<dbReference type="Pfam" id="PF00201">
    <property type="entry name" value="UDPGT"/>
    <property type="match status" value="1"/>
</dbReference>
<keyword evidence="2" id="KW-0732">Signal</keyword>
<dbReference type="Gene3D" id="3.40.50.2000">
    <property type="entry name" value="Glycogen Phosphorylase B"/>
    <property type="match status" value="1"/>
</dbReference>
<feature type="signal peptide" evidence="2">
    <location>
        <begin position="1"/>
        <end position="25"/>
    </location>
</feature>
<dbReference type="OMA" id="LAGQCEP"/>
<organism evidence="3 4">
    <name type="scientific">Acanthaster planci</name>
    <name type="common">Crown-of-thorns starfish</name>
    <dbReference type="NCBI Taxonomy" id="133434"/>
    <lineage>
        <taxon>Eukaryota</taxon>
        <taxon>Metazoa</taxon>
        <taxon>Echinodermata</taxon>
        <taxon>Eleutherozoa</taxon>
        <taxon>Asterozoa</taxon>
        <taxon>Asteroidea</taxon>
        <taxon>Valvatacea</taxon>
        <taxon>Valvatida</taxon>
        <taxon>Acanthasteridae</taxon>
        <taxon>Acanthaster</taxon>
    </lineage>
</organism>
<reference evidence="4" key="1">
    <citation type="submission" date="2025-08" db="UniProtKB">
        <authorList>
            <consortium name="RefSeq"/>
        </authorList>
    </citation>
    <scope>IDENTIFICATION</scope>
</reference>
<dbReference type="KEGG" id="aplc:110990559"/>
<dbReference type="OrthoDB" id="5835829at2759"/>
<dbReference type="RefSeq" id="XP_022111301.1">
    <property type="nucleotide sequence ID" value="XM_022255609.1"/>
</dbReference>